<evidence type="ECO:0000313" key="2">
    <source>
        <dbReference type="Proteomes" id="UP000035680"/>
    </source>
</evidence>
<keyword evidence="2" id="KW-1185">Reference proteome</keyword>
<protein>
    <submittedName>
        <fullName evidence="3">Uncharacterized protein</fullName>
    </submittedName>
</protein>
<accession>A0A0K0FSW5</accession>
<evidence type="ECO:0000313" key="3">
    <source>
        <dbReference type="WBParaSite" id="SVE_1438500.1"/>
    </source>
</evidence>
<dbReference type="AlphaFoldDB" id="A0A0K0FSW5"/>
<reference evidence="3" key="2">
    <citation type="submission" date="2015-08" db="UniProtKB">
        <authorList>
            <consortium name="WormBaseParasite"/>
        </authorList>
    </citation>
    <scope>IDENTIFICATION</scope>
</reference>
<organism evidence="2 3">
    <name type="scientific">Strongyloides venezuelensis</name>
    <name type="common">Threadworm</name>
    <dbReference type="NCBI Taxonomy" id="75913"/>
    <lineage>
        <taxon>Eukaryota</taxon>
        <taxon>Metazoa</taxon>
        <taxon>Ecdysozoa</taxon>
        <taxon>Nematoda</taxon>
        <taxon>Chromadorea</taxon>
        <taxon>Rhabditida</taxon>
        <taxon>Tylenchina</taxon>
        <taxon>Panagrolaimomorpha</taxon>
        <taxon>Strongyloidoidea</taxon>
        <taxon>Strongyloididae</taxon>
        <taxon>Strongyloides</taxon>
    </lineage>
</organism>
<proteinExistence type="predicted"/>
<sequence length="70" mass="7635">MNNCTAGPGICLSSHLHHHFWIDWVLLGLNMPNNFSNVELIGERTEIPSLVESDQTVTPSRSPGSHQGPG</sequence>
<feature type="region of interest" description="Disordered" evidence="1">
    <location>
        <begin position="49"/>
        <end position="70"/>
    </location>
</feature>
<reference evidence="2" key="1">
    <citation type="submission" date="2014-07" db="EMBL/GenBank/DDBJ databases">
        <authorList>
            <person name="Martin A.A"/>
            <person name="De Silva N."/>
        </authorList>
    </citation>
    <scope>NUCLEOTIDE SEQUENCE</scope>
</reference>
<dbReference type="Proteomes" id="UP000035680">
    <property type="component" value="Unassembled WGS sequence"/>
</dbReference>
<name>A0A0K0FSW5_STRVS</name>
<dbReference type="WBParaSite" id="SVE_1438500.1">
    <property type="protein sequence ID" value="SVE_1438500.1"/>
    <property type="gene ID" value="SVE_1438500"/>
</dbReference>
<feature type="compositionally biased region" description="Polar residues" evidence="1">
    <location>
        <begin position="52"/>
        <end position="70"/>
    </location>
</feature>
<evidence type="ECO:0000256" key="1">
    <source>
        <dbReference type="SAM" id="MobiDB-lite"/>
    </source>
</evidence>